<dbReference type="HOGENOM" id="CLU_004498_10_1_1"/>
<reference evidence="2 3" key="1">
    <citation type="journal article" date="2007" name="Nat. Biotechnol.">
        <title>Genome sequence of the lignocellulose-bioconverting and xylose-fermenting yeast Pichia stipitis.</title>
        <authorList>
            <person name="Jeffries T.W."/>
            <person name="Grigoriev I.V."/>
            <person name="Grimwood J."/>
            <person name="Laplaza J.M."/>
            <person name="Aerts A."/>
            <person name="Salamov A."/>
            <person name="Schmutz J."/>
            <person name="Lindquist E."/>
            <person name="Dehal P."/>
            <person name="Shapiro H."/>
            <person name="Jin Y.S."/>
            <person name="Passoth V."/>
            <person name="Richardson P.M."/>
        </authorList>
    </citation>
    <scope>NUCLEOTIDE SEQUENCE [LARGE SCALE GENOMIC DNA]</scope>
    <source>
        <strain evidence="3">ATCC 58785 / CBS 6054 / NBRC 10063 / NRRL Y-11545</strain>
    </source>
</reference>
<name>A3LS39_PICST</name>
<dbReference type="InterPro" id="IPR036188">
    <property type="entry name" value="FAD/NAD-bd_sf"/>
</dbReference>
<dbReference type="SUPFAM" id="SSF54373">
    <property type="entry name" value="FAD-linked reductases, C-terminal domain"/>
    <property type="match status" value="1"/>
</dbReference>
<dbReference type="OMA" id="EFFDNYQ"/>
<dbReference type="GO" id="GO:0046592">
    <property type="term" value="F:polyamine oxidase activity"/>
    <property type="evidence" value="ECO:0007669"/>
    <property type="project" value="EnsemblFungi"/>
</dbReference>
<dbReference type="AlphaFoldDB" id="A3LS39"/>
<dbReference type="InterPro" id="IPR050281">
    <property type="entry name" value="Flavin_monoamine_oxidase"/>
</dbReference>
<dbReference type="InParanoid" id="A3LS39"/>
<dbReference type="Pfam" id="PF01593">
    <property type="entry name" value="Amino_oxidase"/>
    <property type="match status" value="1"/>
</dbReference>
<dbReference type="Gene3D" id="3.90.660.10">
    <property type="match status" value="1"/>
</dbReference>
<dbReference type="PANTHER" id="PTHR10742:SF410">
    <property type="entry name" value="LYSINE-SPECIFIC HISTONE DEMETHYLASE 2"/>
    <property type="match status" value="1"/>
</dbReference>
<evidence type="ECO:0000313" key="2">
    <source>
        <dbReference type="EMBL" id="ABN65495.2"/>
    </source>
</evidence>
<dbReference type="FunCoup" id="A3LS39">
    <property type="interactions" value="379"/>
</dbReference>
<dbReference type="OrthoDB" id="5046242at2759"/>
<gene>
    <name evidence="2" type="ORF">PICST_57813</name>
</gene>
<evidence type="ECO:0000259" key="1">
    <source>
        <dbReference type="Pfam" id="PF01593"/>
    </source>
</evidence>
<dbReference type="KEGG" id="pic:PICST_57813"/>
<dbReference type="GO" id="GO:0015940">
    <property type="term" value="P:pantothenate biosynthetic process"/>
    <property type="evidence" value="ECO:0007669"/>
    <property type="project" value="EnsemblFungi"/>
</dbReference>
<dbReference type="RefSeq" id="XP_001383524.2">
    <property type="nucleotide sequence ID" value="XM_001383487.1"/>
</dbReference>
<dbReference type="GO" id="GO:0046208">
    <property type="term" value="P:spermine catabolic process"/>
    <property type="evidence" value="ECO:0007669"/>
    <property type="project" value="EnsemblFungi"/>
</dbReference>
<feature type="domain" description="Amine oxidase" evidence="1">
    <location>
        <begin position="18"/>
        <end position="483"/>
    </location>
</feature>
<dbReference type="GeneID" id="4838140"/>
<dbReference type="eggNOG" id="KOG0029">
    <property type="taxonomic scope" value="Eukaryota"/>
</dbReference>
<dbReference type="SUPFAM" id="SSF51905">
    <property type="entry name" value="FAD/NAD(P)-binding domain"/>
    <property type="match status" value="1"/>
</dbReference>
<dbReference type="PANTHER" id="PTHR10742">
    <property type="entry name" value="FLAVIN MONOAMINE OXIDASE"/>
    <property type="match status" value="1"/>
</dbReference>
<organism evidence="2 3">
    <name type="scientific">Scheffersomyces stipitis (strain ATCC 58785 / CBS 6054 / NBRC 10063 / NRRL Y-11545)</name>
    <name type="common">Yeast</name>
    <name type="synonym">Pichia stipitis</name>
    <dbReference type="NCBI Taxonomy" id="322104"/>
    <lineage>
        <taxon>Eukaryota</taxon>
        <taxon>Fungi</taxon>
        <taxon>Dikarya</taxon>
        <taxon>Ascomycota</taxon>
        <taxon>Saccharomycotina</taxon>
        <taxon>Pichiomycetes</taxon>
        <taxon>Debaryomycetaceae</taxon>
        <taxon>Scheffersomyces</taxon>
    </lineage>
</organism>
<accession>A3LS39</accession>
<keyword evidence="3" id="KW-1185">Reference proteome</keyword>
<dbReference type="STRING" id="322104.A3LS39"/>
<dbReference type="Gene3D" id="3.50.50.60">
    <property type="entry name" value="FAD/NAD(P)-binding domain"/>
    <property type="match status" value="1"/>
</dbReference>
<proteinExistence type="predicted"/>
<dbReference type="InterPro" id="IPR002937">
    <property type="entry name" value="Amino_oxidase"/>
</dbReference>
<dbReference type="EMBL" id="CP000497">
    <property type="protein sequence ID" value="ABN65495.2"/>
    <property type="molecule type" value="Genomic_DNA"/>
</dbReference>
<dbReference type="Proteomes" id="UP000002258">
    <property type="component" value="Chromosome 3"/>
</dbReference>
<evidence type="ECO:0000313" key="3">
    <source>
        <dbReference type="Proteomes" id="UP000002258"/>
    </source>
</evidence>
<protein>
    <recommendedName>
        <fullName evidence="1">Amine oxidase domain-containing protein</fullName>
    </recommendedName>
</protein>
<sequence>MYNPNERVVQVAVIGAGVAGLKAASTLVNKLGDAQVVVLEAQDRLGGRILTDTTSSKLGLNYDLGAAWFHDSLTNPVLKEALEEEDKSVFDFEKDAYFDDKDTQFFSSDHDGPIDVASLKINRVSEDLEKFIELYFVESLEVPDSSLEEVNSKFFEKYGKFLTDEQRHYCRNIIRHYELWYGITWDLISGKHAIMDHNGRNLLNKNGYKFLIEKLTSNIPSQSVYTEQQVVSIDRKNKVHDKKVLIQTKQGLRIYCDYIVVTVPQSVLQLKSASEYGITWNPPLPSNITSALESIHFGALGKVIFEFDEVWWDPEEDRFDILADITPGFVASQEIKSPPVPFSYPAFVVNFASVHKEKNLPGGSLVVLTQSPLTQYLESSPASEAWKFYKPMLAKLALPGKNITEPINIIKTNWTNNPYIRGSYAALHTDDDPSELIIQLSGEFDGCGLIDKNIRFAGEHTISDGAGCVHGAYMSGLREADWIINDLSDSISNI</sequence>